<organism evidence="1">
    <name type="scientific">marine metagenome</name>
    <dbReference type="NCBI Taxonomy" id="408172"/>
    <lineage>
        <taxon>unclassified sequences</taxon>
        <taxon>metagenomes</taxon>
        <taxon>ecological metagenomes</taxon>
    </lineage>
</organism>
<protein>
    <submittedName>
        <fullName evidence="1">Uncharacterized protein</fullName>
    </submittedName>
</protein>
<evidence type="ECO:0000313" key="1">
    <source>
        <dbReference type="EMBL" id="SUZ68380.1"/>
    </source>
</evidence>
<name>A0A381PN62_9ZZZZ</name>
<dbReference type="InterPro" id="IPR023375">
    <property type="entry name" value="ADC_dom_sf"/>
</dbReference>
<dbReference type="Gene3D" id="2.40.400.10">
    <property type="entry name" value="Acetoacetate decarboxylase-like"/>
    <property type="match status" value="1"/>
</dbReference>
<dbReference type="EMBL" id="UINC01001038">
    <property type="protein sequence ID" value="SUZ68380.1"/>
    <property type="molecule type" value="Genomic_DNA"/>
</dbReference>
<proteinExistence type="predicted"/>
<gene>
    <name evidence="1" type="ORF">METZ01_LOCUS21234</name>
</gene>
<accession>A0A381PN62</accession>
<dbReference type="AlphaFoldDB" id="A0A381PN62"/>
<reference evidence="1" key="1">
    <citation type="submission" date="2018-05" db="EMBL/GenBank/DDBJ databases">
        <authorList>
            <person name="Lanie J.A."/>
            <person name="Ng W.-L."/>
            <person name="Kazmierczak K.M."/>
            <person name="Andrzejewski T.M."/>
            <person name="Davidsen T.M."/>
            <person name="Wayne K.J."/>
            <person name="Tettelin H."/>
            <person name="Glass J.I."/>
            <person name="Rusch D."/>
            <person name="Podicherti R."/>
            <person name="Tsui H.-C.T."/>
            <person name="Winkler M.E."/>
        </authorList>
    </citation>
    <scope>NUCLEOTIDE SEQUENCE</scope>
</reference>
<sequence>MPTSVARRLVPSHLQPLEVQHERSVLSVTAFDFFGGDGGVFQELVLSVLVPPLVKPGDPLPKAGLYPFVVATSTEVGRREGVDRWKLPHLMQDVEVVFTEGDSQISAAASADGEPILELIATSHRFEPTELLFHAFMCDAGGSYKADLTMRGASYSEHEFERGSLVIHPHEMTDGLTRDEIADTPFREQWMKKGVEVFAPLEAI</sequence>